<dbReference type="AlphaFoldDB" id="A0A172TPH3"/>
<organism evidence="3 4">
    <name type="scientific">Paenibacillus swuensis</name>
    <dbReference type="NCBI Taxonomy" id="1178515"/>
    <lineage>
        <taxon>Bacteria</taxon>
        <taxon>Bacillati</taxon>
        <taxon>Bacillota</taxon>
        <taxon>Bacilli</taxon>
        <taxon>Bacillales</taxon>
        <taxon>Paenibacillaceae</taxon>
        <taxon>Paenibacillus</taxon>
    </lineage>
</organism>
<dbReference type="EMBL" id="CP011388">
    <property type="protein sequence ID" value="ANE48876.1"/>
    <property type="molecule type" value="Genomic_DNA"/>
</dbReference>
<gene>
    <name evidence="3" type="ORF">SY83_12030</name>
</gene>
<dbReference type="Proteomes" id="UP000076927">
    <property type="component" value="Chromosome"/>
</dbReference>
<sequence>MIMISALFFTALPIANAYDGTTLDHGIYWYGSGNVSQKAVAGVGNPYYNPTKPTIIYVHGWQKDTTATAFRETFNYLHNDASYGVNVNTADAWVSAGWNIGIFYWNQFADEAEVKDAEAKIWTATGPKAMRWRKKDGTYIAGPTKSAGDLFYDAYASAMSNYTGSNIRIAGHSLGNQMAVRLTKLVSDKVTAGQLDSKLLPKRVALLDPFWSKDPKSYLNNKWTGEETRNYVSHLKTKGIIFEQYKSSGITDVGVGDMNAALEKMTAFSRLAPWYIPAQAIANKHIAAPNWYFYSYASAPPLEIVSGSSTSNGAASAKTSDARILQMMTPSYEWVQTQGRETANPTDDAFEKKAR</sequence>
<feature type="signal peptide" evidence="2">
    <location>
        <begin position="1"/>
        <end position="17"/>
    </location>
</feature>
<accession>A0A172TPH3</accession>
<protein>
    <submittedName>
        <fullName evidence="3">Cell adhesion domain-containing protein</fullName>
    </submittedName>
</protein>
<dbReference type="SUPFAM" id="SSF53474">
    <property type="entry name" value="alpha/beta-Hydrolases"/>
    <property type="match status" value="1"/>
</dbReference>
<evidence type="ECO:0000313" key="3">
    <source>
        <dbReference type="EMBL" id="ANE48876.1"/>
    </source>
</evidence>
<evidence type="ECO:0000313" key="4">
    <source>
        <dbReference type="Proteomes" id="UP000076927"/>
    </source>
</evidence>
<dbReference type="Gene3D" id="3.40.50.1820">
    <property type="entry name" value="alpha/beta hydrolase"/>
    <property type="match status" value="1"/>
</dbReference>
<feature type="chain" id="PRO_5008000949" evidence="2">
    <location>
        <begin position="18"/>
        <end position="355"/>
    </location>
</feature>
<proteinExistence type="predicted"/>
<feature type="compositionally biased region" description="Polar residues" evidence="1">
    <location>
        <begin position="335"/>
        <end position="345"/>
    </location>
</feature>
<evidence type="ECO:0000256" key="2">
    <source>
        <dbReference type="SAM" id="SignalP"/>
    </source>
</evidence>
<keyword evidence="4" id="KW-1185">Reference proteome</keyword>
<evidence type="ECO:0000256" key="1">
    <source>
        <dbReference type="SAM" id="MobiDB-lite"/>
    </source>
</evidence>
<name>A0A172TPH3_9BACL</name>
<dbReference type="KEGG" id="pswu:SY83_12030"/>
<keyword evidence="2" id="KW-0732">Signal</keyword>
<dbReference type="PATRIC" id="fig|1178515.4.peg.2401"/>
<dbReference type="InterPro" id="IPR029058">
    <property type="entry name" value="AB_hydrolase_fold"/>
</dbReference>
<feature type="region of interest" description="Disordered" evidence="1">
    <location>
        <begin position="335"/>
        <end position="355"/>
    </location>
</feature>
<reference evidence="3 4" key="1">
    <citation type="submission" date="2015-01" db="EMBL/GenBank/DDBJ databases">
        <title>Paenibacillus swuensis/DY6/whole genome sequencing.</title>
        <authorList>
            <person name="Kim M.K."/>
            <person name="Srinivasan S."/>
            <person name="Lee J.-J."/>
        </authorList>
    </citation>
    <scope>NUCLEOTIDE SEQUENCE [LARGE SCALE GENOMIC DNA]</scope>
    <source>
        <strain evidence="3 4">DY6</strain>
    </source>
</reference>